<feature type="binding site" evidence="3">
    <location>
        <position position="121"/>
    </location>
    <ligand>
        <name>substrate</name>
    </ligand>
</feature>
<dbReference type="Pfam" id="PF08450">
    <property type="entry name" value="SGL"/>
    <property type="match status" value="1"/>
</dbReference>
<feature type="binding site" evidence="3">
    <location>
        <position position="36"/>
    </location>
    <ligand>
        <name>a divalent metal cation</name>
        <dbReference type="ChEBI" id="CHEBI:60240"/>
    </ligand>
</feature>
<feature type="binding site" evidence="3">
    <location>
        <position position="119"/>
    </location>
    <ligand>
        <name>substrate</name>
    </ligand>
</feature>
<dbReference type="GO" id="GO:0005509">
    <property type="term" value="F:calcium ion binding"/>
    <property type="evidence" value="ECO:0007669"/>
    <property type="project" value="TreeGrafter"/>
</dbReference>
<dbReference type="PANTHER" id="PTHR10907:SF47">
    <property type="entry name" value="REGUCALCIN"/>
    <property type="match status" value="1"/>
</dbReference>
<comment type="similarity">
    <text evidence="1">Belongs to the SMP-30/CGR1 family.</text>
</comment>
<dbReference type="AlphaFoldDB" id="A0A5I0BIE0"/>
<reference evidence="5" key="1">
    <citation type="submission" date="2019-02" db="EMBL/GenBank/DDBJ databases">
        <authorList>
            <person name="Ashton P.M."/>
            <person name="Dallman T."/>
            <person name="Nair S."/>
            <person name="De Pinna E."/>
            <person name="Peters T."/>
            <person name="Grant K."/>
        </authorList>
    </citation>
    <scope>NUCLEOTIDE SEQUENCE</scope>
    <source>
        <strain evidence="5">446642</strain>
    </source>
</reference>
<accession>A0A5I0BIE0</accession>
<evidence type="ECO:0000259" key="4">
    <source>
        <dbReference type="Pfam" id="PF08450"/>
    </source>
</evidence>
<organism evidence="5">
    <name type="scientific">Salmonella enterica subsp. enterica serovar Koketime</name>
    <dbReference type="NCBI Taxonomy" id="2564632"/>
    <lineage>
        <taxon>Bacteria</taxon>
        <taxon>Pseudomonadati</taxon>
        <taxon>Pseudomonadota</taxon>
        <taxon>Gammaproteobacteria</taxon>
        <taxon>Enterobacterales</taxon>
        <taxon>Enterobacteriaceae</taxon>
        <taxon>Salmonella</taxon>
    </lineage>
</organism>
<evidence type="ECO:0000256" key="1">
    <source>
        <dbReference type="ARBA" id="ARBA00008853"/>
    </source>
</evidence>
<keyword evidence="3" id="KW-0862">Zinc</keyword>
<dbReference type="InterPro" id="IPR013658">
    <property type="entry name" value="SGL"/>
</dbReference>
<comment type="caution">
    <text evidence="5">The sequence shown here is derived from an EMBL/GenBank/DDBJ whole genome shotgun (WGS) entry which is preliminary data.</text>
</comment>
<dbReference type="GO" id="GO:0004341">
    <property type="term" value="F:gluconolactonase activity"/>
    <property type="evidence" value="ECO:0007669"/>
    <property type="project" value="TreeGrafter"/>
</dbReference>
<dbReference type="PRINTS" id="PR01790">
    <property type="entry name" value="SMP30FAMILY"/>
</dbReference>
<dbReference type="EMBL" id="AAIJKB010000008">
    <property type="protein sequence ID" value="ECE8854710.1"/>
    <property type="molecule type" value="Genomic_DNA"/>
</dbReference>
<evidence type="ECO:0000256" key="3">
    <source>
        <dbReference type="PIRSR" id="PIRSR605511-2"/>
    </source>
</evidence>
<evidence type="ECO:0000313" key="5">
    <source>
        <dbReference type="EMBL" id="ECE8854710.1"/>
    </source>
</evidence>
<dbReference type="SUPFAM" id="SSF63829">
    <property type="entry name" value="Calcium-dependent phosphotriesterase"/>
    <property type="match status" value="1"/>
</dbReference>
<feature type="active site" description="Proton donor/acceptor" evidence="2">
    <location>
        <position position="210"/>
    </location>
</feature>
<feature type="binding site" evidence="3">
    <location>
        <position position="168"/>
    </location>
    <ligand>
        <name>a divalent metal cation</name>
        <dbReference type="ChEBI" id="CHEBI:60240"/>
    </ligand>
</feature>
<dbReference type="GO" id="GO:0019853">
    <property type="term" value="P:L-ascorbic acid biosynthetic process"/>
    <property type="evidence" value="ECO:0007669"/>
    <property type="project" value="TreeGrafter"/>
</dbReference>
<feature type="binding site" evidence="3">
    <location>
        <position position="210"/>
    </location>
    <ligand>
        <name>a divalent metal cation</name>
        <dbReference type="ChEBI" id="CHEBI:60240"/>
    </ligand>
</feature>
<sequence length="302" mass="34132">MLTDVFVTRQPSPSDVMNAVNNNIQIIGQYRCELGETPVWCPDSQSLLWVDILQQRLLRYWPKQNDHVEVHSMPDATSAVLLTNQPEVFLVVSRCGIQIYDYQHFHFTLLHAWPEERTRPNEAAIAPDGALWFSTMEPNAQYAIGSWYRLSPETKTLQCLLTEQWVPNTLVWTDDGLWFADSLRHVIYHGIFNGDALTINRRYPVCGIPDGSALTSENQLINARWGESCLIRYQLTGHELHQREQISLPVRQPSSCAFGGAMLSDLYITSARNGLAAPNAADGALLKIPTRLTGNPANKFRL</sequence>
<dbReference type="PANTHER" id="PTHR10907">
    <property type="entry name" value="REGUCALCIN"/>
    <property type="match status" value="1"/>
</dbReference>
<gene>
    <name evidence="5" type="ORF">EWG69_11040</name>
</gene>
<protein>
    <submittedName>
        <fullName evidence="5">SMP-30/gluconolactonase/LRE family protein</fullName>
    </submittedName>
</protein>
<proteinExistence type="inferred from homology"/>
<name>A0A5I0BIE0_SALET</name>
<evidence type="ECO:0000256" key="2">
    <source>
        <dbReference type="PIRSR" id="PIRSR605511-1"/>
    </source>
</evidence>
<keyword evidence="3" id="KW-0479">Metal-binding</keyword>
<dbReference type="Gene3D" id="2.120.10.30">
    <property type="entry name" value="TolB, C-terminal domain"/>
    <property type="match status" value="1"/>
</dbReference>
<feature type="domain" description="SMP-30/Gluconolactonase/LRE-like region" evidence="4">
    <location>
        <begin position="34"/>
        <end position="272"/>
    </location>
</feature>
<comment type="cofactor">
    <cofactor evidence="3">
        <name>Zn(2+)</name>
        <dbReference type="ChEBI" id="CHEBI:29105"/>
    </cofactor>
    <text evidence="3">Binds 1 divalent metal cation per subunit.</text>
</comment>
<dbReference type="InterPro" id="IPR011042">
    <property type="entry name" value="6-blade_b-propeller_TolB-like"/>
</dbReference>
<dbReference type="InterPro" id="IPR005511">
    <property type="entry name" value="SMP-30"/>
</dbReference>